<evidence type="ECO:0000313" key="2">
    <source>
        <dbReference type="EMBL" id="BDS07318.1"/>
    </source>
</evidence>
<evidence type="ECO:0008006" key="3">
    <source>
        <dbReference type="Google" id="ProtNLM"/>
    </source>
</evidence>
<accession>A0AAT9FMZ2</accession>
<evidence type="ECO:0000256" key="1">
    <source>
        <dbReference type="SAM" id="Coils"/>
    </source>
</evidence>
<protein>
    <recommendedName>
        <fullName evidence="3">ABC transporter Uup C-terminal domain-containing protein</fullName>
    </recommendedName>
</protein>
<name>A0AAT9FMZ2_9BACT</name>
<dbReference type="EMBL" id="AP026866">
    <property type="protein sequence ID" value="BDS07318.1"/>
    <property type="molecule type" value="Genomic_DNA"/>
</dbReference>
<proteinExistence type="predicted"/>
<dbReference type="KEGG" id="osu:NT6N_23580"/>
<dbReference type="AlphaFoldDB" id="A0AAT9FMZ2"/>
<sequence>MNEASRSYSDERAHAVASIKYSKDNLLLVQQRIEEMEAEIAISTKIDTEREKDKLDLDELKSAYDDLSNSVKELEDLLERMDAR</sequence>
<organism evidence="2">
    <name type="scientific">Oceaniferula spumae</name>
    <dbReference type="NCBI Taxonomy" id="2979115"/>
    <lineage>
        <taxon>Bacteria</taxon>
        <taxon>Pseudomonadati</taxon>
        <taxon>Verrucomicrobiota</taxon>
        <taxon>Verrucomicrobiia</taxon>
        <taxon>Verrucomicrobiales</taxon>
        <taxon>Verrucomicrobiaceae</taxon>
        <taxon>Oceaniferula</taxon>
    </lineage>
</organism>
<keyword evidence="1" id="KW-0175">Coiled coil</keyword>
<feature type="coiled-coil region" evidence="1">
    <location>
        <begin position="50"/>
        <end position="84"/>
    </location>
</feature>
<reference evidence="2" key="1">
    <citation type="submission" date="2024-07" db="EMBL/GenBank/DDBJ databases">
        <title>Complete genome sequence of Verrucomicrobiaceae bacterium NT6N.</title>
        <authorList>
            <person name="Huang C."/>
            <person name="Takami H."/>
            <person name="Hamasaki K."/>
        </authorList>
    </citation>
    <scope>NUCLEOTIDE SEQUENCE</scope>
    <source>
        <strain evidence="2">NT6N</strain>
    </source>
</reference>
<gene>
    <name evidence="2" type="ORF">NT6N_23580</name>
</gene>